<dbReference type="AlphaFoldDB" id="A0A0G0FG38"/>
<dbReference type="PATRIC" id="fig|1618331.3.peg.591"/>
<feature type="binding site" evidence="4">
    <location>
        <position position="221"/>
    </location>
    <ligand>
        <name>substrate</name>
    </ligand>
</feature>
<comment type="similarity">
    <text evidence="4">Belongs to the queuine tRNA-ribosyltransferase family.</text>
</comment>
<feature type="binding site" evidence="4">
    <location>
        <position position="316"/>
    </location>
    <ligand>
        <name>Zn(2+)</name>
        <dbReference type="ChEBI" id="CHEBI:29105"/>
    </ligand>
</feature>
<evidence type="ECO:0000256" key="1">
    <source>
        <dbReference type="ARBA" id="ARBA00022676"/>
    </source>
</evidence>
<organism evidence="6 7">
    <name type="scientific">Berkelbacteria bacterium GW2011_GWA1_36_9</name>
    <dbReference type="NCBI Taxonomy" id="1618331"/>
    <lineage>
        <taxon>Bacteria</taxon>
        <taxon>Candidatus Berkelbacteria</taxon>
    </lineage>
</organism>
<dbReference type="InterPro" id="IPR036511">
    <property type="entry name" value="TGT-like_sf"/>
</dbReference>
<feature type="binding site" evidence="4">
    <location>
        <position position="194"/>
    </location>
    <ligand>
        <name>substrate</name>
    </ligand>
</feature>
<comment type="cofactor">
    <cofactor evidence="4">
        <name>Zn(2+)</name>
        <dbReference type="ChEBI" id="CHEBI:29105"/>
    </cofactor>
    <text evidence="4">Binds 1 zinc ion per subunit.</text>
</comment>
<dbReference type="HAMAP" id="MF_00168">
    <property type="entry name" value="Q_tRNA_Tgt"/>
    <property type="match status" value="1"/>
</dbReference>
<keyword evidence="3 4" id="KW-0819">tRNA processing</keyword>
<feature type="active site" description="Nucleophile" evidence="4">
    <location>
        <position position="271"/>
    </location>
</feature>
<accession>A0A0G0FG38</accession>
<dbReference type="GO" id="GO:0005737">
    <property type="term" value="C:cytoplasm"/>
    <property type="evidence" value="ECO:0007669"/>
    <property type="project" value="TreeGrafter"/>
</dbReference>
<comment type="function">
    <text evidence="4">Catalyzes the base-exchange of a guanine (G) residue with the queuine precursor 7-aminomethyl-7-deazaguanine (PreQ1) at position 34 (anticodon wobble position) in tRNAs with GU(N) anticodons (tRNA-Asp, -Asn, -His and -Tyr). Catalysis occurs through a double-displacement mechanism. The nucleophile active site attacks the C1' of nucleotide 34 to detach the guanine base from the RNA, forming a covalent enzyme-RNA intermediate. The proton acceptor active site deprotonates the incoming PreQ1, allowing a nucleophilic attack on the C1' of the ribose to form the product. After dissociation, two additional enzymatic reactions on the tRNA convert PreQ1 to queuine (Q), resulting in the hypermodified nucleoside queuosine (7-(((4,5-cis-dihydroxy-2-cyclopenten-1-yl)amino)methyl)-7-deazaguanosine).</text>
</comment>
<comment type="caution">
    <text evidence="6">The sequence shown here is derived from an EMBL/GenBank/DDBJ whole genome shotgun (WGS) entry which is preliminary data.</text>
</comment>
<dbReference type="NCBIfam" id="TIGR00449">
    <property type="entry name" value="tgt_general"/>
    <property type="match status" value="1"/>
</dbReference>
<feature type="binding site" evidence="4">
    <location>
        <position position="149"/>
    </location>
    <ligand>
        <name>substrate</name>
    </ligand>
</feature>
<evidence type="ECO:0000313" key="6">
    <source>
        <dbReference type="EMBL" id="KKQ18078.1"/>
    </source>
</evidence>
<keyword evidence="4" id="KW-0671">Queuosine biosynthesis</keyword>
<feature type="binding site" evidence="4">
    <location>
        <position position="319"/>
    </location>
    <ligand>
        <name>Zn(2+)</name>
        <dbReference type="ChEBI" id="CHEBI:29105"/>
    </ligand>
</feature>
<feature type="binding site" evidence="4">
    <location>
        <begin position="92"/>
        <end position="96"/>
    </location>
    <ligand>
        <name>substrate</name>
    </ligand>
</feature>
<feature type="domain" description="tRNA-guanine(15) transglycosylase-like" evidence="5">
    <location>
        <begin position="14"/>
        <end position="361"/>
    </location>
</feature>
<dbReference type="InterPro" id="IPR004803">
    <property type="entry name" value="TGT"/>
</dbReference>
<dbReference type="NCBIfam" id="TIGR00430">
    <property type="entry name" value="Q_tRNA_tgt"/>
    <property type="match status" value="1"/>
</dbReference>
<dbReference type="InterPro" id="IPR050076">
    <property type="entry name" value="ArchSynthase1/Queuine_TRR"/>
</dbReference>
<dbReference type="Pfam" id="PF01702">
    <property type="entry name" value="TGT"/>
    <property type="match status" value="1"/>
</dbReference>
<keyword evidence="1 4" id="KW-0328">Glycosyltransferase</keyword>
<dbReference type="PANTHER" id="PTHR46499">
    <property type="entry name" value="QUEUINE TRNA-RIBOSYLTRANSFERASE"/>
    <property type="match status" value="1"/>
</dbReference>
<dbReference type="GO" id="GO:0008479">
    <property type="term" value="F:tRNA-guanosine(34) queuine transglycosylase activity"/>
    <property type="evidence" value="ECO:0007669"/>
    <property type="project" value="UniProtKB-UniRule"/>
</dbReference>
<feature type="active site" description="Proton acceptor" evidence="4">
    <location>
        <position position="92"/>
    </location>
</feature>
<evidence type="ECO:0000313" key="7">
    <source>
        <dbReference type="Proteomes" id="UP000034508"/>
    </source>
</evidence>
<keyword evidence="4" id="KW-0479">Metal-binding</keyword>
<keyword evidence="2 4" id="KW-0808">Transferase</keyword>
<name>A0A0G0FG38_9BACT</name>
<evidence type="ECO:0000256" key="3">
    <source>
        <dbReference type="ARBA" id="ARBA00022694"/>
    </source>
</evidence>
<reference evidence="6 7" key="1">
    <citation type="journal article" date="2015" name="Nature">
        <title>rRNA introns, odd ribosomes, and small enigmatic genomes across a large radiation of phyla.</title>
        <authorList>
            <person name="Brown C.T."/>
            <person name="Hug L.A."/>
            <person name="Thomas B.C."/>
            <person name="Sharon I."/>
            <person name="Castelle C.J."/>
            <person name="Singh A."/>
            <person name="Wilkins M.J."/>
            <person name="Williams K.H."/>
            <person name="Banfield J.F."/>
        </authorList>
    </citation>
    <scope>NUCLEOTIDE SEQUENCE [LARGE SCALE GENOMIC DNA]</scope>
</reference>
<dbReference type="EMBL" id="LBSM01000010">
    <property type="protein sequence ID" value="KKQ18078.1"/>
    <property type="molecule type" value="Genomic_DNA"/>
</dbReference>
<feature type="region of interest" description="RNA binding" evidence="4">
    <location>
        <begin position="252"/>
        <end position="258"/>
    </location>
</feature>
<dbReference type="EC" id="2.4.2.29" evidence="4"/>
<evidence type="ECO:0000256" key="2">
    <source>
        <dbReference type="ARBA" id="ARBA00022679"/>
    </source>
</evidence>
<dbReference type="GO" id="GO:0046872">
    <property type="term" value="F:metal ion binding"/>
    <property type="evidence" value="ECO:0007669"/>
    <property type="project" value="UniProtKB-KW"/>
</dbReference>
<evidence type="ECO:0000259" key="5">
    <source>
        <dbReference type="Pfam" id="PF01702"/>
    </source>
</evidence>
<dbReference type="UniPathway" id="UPA00392"/>
<comment type="subunit">
    <text evidence="4">Homodimer. Within each dimer, one monomer is responsible for RNA recognition and catalysis, while the other monomer binds to the replacement base PreQ1.</text>
</comment>
<feature type="region of interest" description="RNA binding; important for wobble base 34 recognition" evidence="4">
    <location>
        <begin position="276"/>
        <end position="280"/>
    </location>
</feature>
<feature type="binding site" evidence="4">
    <location>
        <position position="314"/>
    </location>
    <ligand>
        <name>Zn(2+)</name>
        <dbReference type="ChEBI" id="CHEBI:29105"/>
    </ligand>
</feature>
<gene>
    <name evidence="4" type="primary">tgt</name>
    <name evidence="6" type="ORF">US31_C0010G0002</name>
</gene>
<comment type="pathway">
    <text evidence="4">tRNA modification; tRNA-queuosine biosynthesis.</text>
</comment>
<dbReference type="Gene3D" id="3.20.20.105">
    <property type="entry name" value="Queuine tRNA-ribosyltransferase-like"/>
    <property type="match status" value="1"/>
</dbReference>
<feature type="binding site" evidence="4">
    <location>
        <position position="346"/>
    </location>
    <ligand>
        <name>Zn(2+)</name>
        <dbReference type="ChEBI" id="CHEBI:29105"/>
    </ligand>
</feature>
<protein>
    <recommendedName>
        <fullName evidence="4">Queuine tRNA-ribosyltransferase</fullName>
        <ecNumber evidence="4">2.4.2.29</ecNumber>
    </recommendedName>
    <alternativeName>
        <fullName evidence="4">Guanine insertion enzyme</fullName>
    </alternativeName>
    <alternativeName>
        <fullName evidence="4">tRNA-guanine transglycosylase</fullName>
    </alternativeName>
</protein>
<dbReference type="Proteomes" id="UP000034508">
    <property type="component" value="Unassembled WGS sequence"/>
</dbReference>
<evidence type="ECO:0000256" key="4">
    <source>
        <dbReference type="HAMAP-Rule" id="MF_00168"/>
    </source>
</evidence>
<dbReference type="GO" id="GO:0008616">
    <property type="term" value="P:tRNA queuosine(34) biosynthetic process"/>
    <property type="evidence" value="ECO:0007669"/>
    <property type="project" value="UniProtKB-UniRule"/>
</dbReference>
<keyword evidence="4" id="KW-0862">Zinc</keyword>
<dbReference type="InterPro" id="IPR002616">
    <property type="entry name" value="tRNA_ribo_trans-like"/>
</dbReference>
<comment type="catalytic activity">
    <reaction evidence="4">
        <text>7-aminomethyl-7-carbaguanine + guanosine(34) in tRNA = 7-aminomethyl-7-carbaguanosine(34) in tRNA + guanine</text>
        <dbReference type="Rhea" id="RHEA:24104"/>
        <dbReference type="Rhea" id="RHEA-COMP:10341"/>
        <dbReference type="Rhea" id="RHEA-COMP:10342"/>
        <dbReference type="ChEBI" id="CHEBI:16235"/>
        <dbReference type="ChEBI" id="CHEBI:58703"/>
        <dbReference type="ChEBI" id="CHEBI:74269"/>
        <dbReference type="ChEBI" id="CHEBI:82833"/>
        <dbReference type="EC" id="2.4.2.29"/>
    </reaction>
</comment>
<sequence length="364" mass="41325">MFKFKVTKQSKNSLARTGVLETSHGKIETPVFMPCATRGTVKGISFEELKNLGFKIILGNTYHLYLRPGDTLIKELGGLHKFMNWEESILTDSGGYQVFSLSKNLNLVKLKKEGVVFKSHLDGSKHLFTPEKVIEIQKNLGSDIMMVLDECTAFPATKKQAQESMESTHLWAKKASDYWQEKGNKKQALFGIIQGSVYKDLREESTKFISKLPFDGIAVGGVSVGEGKTHMYNVLKWVGPKLPKDKPHYLMGVGEPEDIIKAVSYGFDMFDCVLPTRLGRHGTIWQTENWKKFTKIDLRKSKYSHDQKIMMEGCKCPACSLGYSRAYISHLVREKEMLGMRLASLHNLFILQELTRKIREGLLF</sequence>
<dbReference type="SUPFAM" id="SSF51713">
    <property type="entry name" value="tRNA-guanine transglycosylase"/>
    <property type="match status" value="1"/>
</dbReference>
<dbReference type="PANTHER" id="PTHR46499:SF1">
    <property type="entry name" value="QUEUINE TRNA-RIBOSYLTRANSFERASE"/>
    <property type="match status" value="1"/>
</dbReference>
<proteinExistence type="inferred from homology"/>